<protein>
    <submittedName>
        <fullName evidence="2">Uncharacterized protein</fullName>
    </submittedName>
</protein>
<accession>A0ABY2BVI8</accession>
<gene>
    <name evidence="2" type="ORF">EV644_101727</name>
</gene>
<proteinExistence type="predicted"/>
<dbReference type="Proteomes" id="UP000295818">
    <property type="component" value="Unassembled WGS sequence"/>
</dbReference>
<keyword evidence="1" id="KW-0472">Membrane</keyword>
<keyword evidence="1" id="KW-0812">Transmembrane</keyword>
<organism evidence="2 3">
    <name type="scientific">Kribbella orskensis</name>
    <dbReference type="NCBI Taxonomy" id="2512216"/>
    <lineage>
        <taxon>Bacteria</taxon>
        <taxon>Bacillati</taxon>
        <taxon>Actinomycetota</taxon>
        <taxon>Actinomycetes</taxon>
        <taxon>Propionibacteriales</taxon>
        <taxon>Kribbellaceae</taxon>
        <taxon>Kribbella</taxon>
    </lineage>
</organism>
<feature type="transmembrane region" description="Helical" evidence="1">
    <location>
        <begin position="53"/>
        <end position="83"/>
    </location>
</feature>
<dbReference type="RefSeq" id="WP_132186975.1">
    <property type="nucleotide sequence ID" value="NZ_SLWM01000001.1"/>
</dbReference>
<evidence type="ECO:0000313" key="2">
    <source>
        <dbReference type="EMBL" id="TCO32084.1"/>
    </source>
</evidence>
<feature type="transmembrane region" description="Helical" evidence="1">
    <location>
        <begin position="127"/>
        <end position="148"/>
    </location>
</feature>
<comment type="caution">
    <text evidence="2">The sequence shown here is derived from an EMBL/GenBank/DDBJ whole genome shotgun (WGS) entry which is preliminary data.</text>
</comment>
<feature type="transmembrane region" description="Helical" evidence="1">
    <location>
        <begin position="154"/>
        <end position="174"/>
    </location>
</feature>
<evidence type="ECO:0000313" key="3">
    <source>
        <dbReference type="Proteomes" id="UP000295818"/>
    </source>
</evidence>
<dbReference type="EMBL" id="SLWM01000001">
    <property type="protein sequence ID" value="TCO32084.1"/>
    <property type="molecule type" value="Genomic_DNA"/>
</dbReference>
<feature type="transmembrane region" description="Helical" evidence="1">
    <location>
        <begin position="89"/>
        <end position="115"/>
    </location>
</feature>
<feature type="transmembrane region" description="Helical" evidence="1">
    <location>
        <begin position="20"/>
        <end position="41"/>
    </location>
</feature>
<name>A0ABY2BVI8_9ACTN</name>
<sequence length="182" mass="18537">MTAAERITRLLAELRGASQASWIARVAIAVAGAVALVVPALQSWDQMPLVPIVGTAMLLVAVVLPDSAAALVFLAVVAGGWVVRAPADLTWALVVTAIALLVVHLATAFAGQLPSYGRAGRRALRRWVLPATIAALLAPVVAIAAALVRGADVPGSLLVTVGALIGATAAVWFASGQSLTER</sequence>
<keyword evidence="1" id="KW-1133">Transmembrane helix</keyword>
<keyword evidence="3" id="KW-1185">Reference proteome</keyword>
<reference evidence="2 3" key="1">
    <citation type="journal article" date="2015" name="Stand. Genomic Sci.">
        <title>Genomic Encyclopedia of Bacterial and Archaeal Type Strains, Phase III: the genomes of soil and plant-associated and newly described type strains.</title>
        <authorList>
            <person name="Whitman W.B."/>
            <person name="Woyke T."/>
            <person name="Klenk H.P."/>
            <person name="Zhou Y."/>
            <person name="Lilburn T.G."/>
            <person name="Beck B.J."/>
            <person name="De Vos P."/>
            <person name="Vandamme P."/>
            <person name="Eisen J.A."/>
            <person name="Garrity G."/>
            <person name="Hugenholtz P."/>
            <person name="Kyrpides N.C."/>
        </authorList>
    </citation>
    <scope>NUCLEOTIDE SEQUENCE [LARGE SCALE GENOMIC DNA]</scope>
    <source>
        <strain evidence="2 3">VKM Ac-2538</strain>
    </source>
</reference>
<evidence type="ECO:0000256" key="1">
    <source>
        <dbReference type="SAM" id="Phobius"/>
    </source>
</evidence>